<keyword evidence="1" id="KW-0812">Transmembrane</keyword>
<proteinExistence type="predicted"/>
<feature type="transmembrane region" description="Helical" evidence="1">
    <location>
        <begin position="118"/>
        <end position="140"/>
    </location>
</feature>
<keyword evidence="3" id="KW-1185">Reference proteome</keyword>
<accession>A0A8J3RKK3</accession>
<name>A0A8J3RKK3_9ACTN</name>
<feature type="transmembrane region" description="Helical" evidence="1">
    <location>
        <begin position="72"/>
        <end position="98"/>
    </location>
</feature>
<evidence type="ECO:0000256" key="1">
    <source>
        <dbReference type="SAM" id="Phobius"/>
    </source>
</evidence>
<dbReference type="RefSeq" id="WP_203891227.1">
    <property type="nucleotide sequence ID" value="NZ_BOOH01000021.1"/>
</dbReference>
<dbReference type="Proteomes" id="UP000616724">
    <property type="component" value="Unassembled WGS sequence"/>
</dbReference>
<evidence type="ECO:0000313" key="2">
    <source>
        <dbReference type="EMBL" id="GIH76649.1"/>
    </source>
</evidence>
<sequence>MSSRSAPLWWIVAILLAAPTYAVIDAQSPSSWAVALAYGAIGGCVTLAGRARRPDVSGGAPGEPLPARLRRHALPVTAVAVAALPSVANAATGRVTWIGAETPPGAYGALLGPTGLEIVWIFADLLVGIGLMAVVVAFAVRGGRRAPRVAASALAAVAVIGVLSAEPFPGVMAPDVEQPLMPTDDSRLEELHTGILEGAIRLVPSADVGVSPAWFSLAYGIAAVLVLLHARPTAGPVTRRS</sequence>
<feature type="transmembrane region" description="Helical" evidence="1">
    <location>
        <begin position="147"/>
        <end position="165"/>
    </location>
</feature>
<reference evidence="2 3" key="1">
    <citation type="submission" date="2021-01" db="EMBL/GenBank/DDBJ databases">
        <title>Whole genome shotgun sequence of Planobispora longispora NBRC 13918.</title>
        <authorList>
            <person name="Komaki H."/>
            <person name="Tamura T."/>
        </authorList>
    </citation>
    <scope>NUCLEOTIDE SEQUENCE [LARGE SCALE GENOMIC DNA]</scope>
    <source>
        <strain evidence="2 3">NBRC 13918</strain>
    </source>
</reference>
<keyword evidence="1" id="KW-1133">Transmembrane helix</keyword>
<gene>
    <name evidence="2" type="ORF">Plo01_30780</name>
</gene>
<dbReference type="AlphaFoldDB" id="A0A8J3RKK3"/>
<feature type="transmembrane region" description="Helical" evidence="1">
    <location>
        <begin position="213"/>
        <end position="230"/>
    </location>
</feature>
<organism evidence="2 3">
    <name type="scientific">Planobispora longispora</name>
    <dbReference type="NCBI Taxonomy" id="28887"/>
    <lineage>
        <taxon>Bacteria</taxon>
        <taxon>Bacillati</taxon>
        <taxon>Actinomycetota</taxon>
        <taxon>Actinomycetes</taxon>
        <taxon>Streptosporangiales</taxon>
        <taxon>Streptosporangiaceae</taxon>
        <taxon>Planobispora</taxon>
    </lineage>
</organism>
<evidence type="ECO:0000313" key="3">
    <source>
        <dbReference type="Proteomes" id="UP000616724"/>
    </source>
</evidence>
<dbReference type="EMBL" id="BOOH01000021">
    <property type="protein sequence ID" value="GIH76649.1"/>
    <property type="molecule type" value="Genomic_DNA"/>
</dbReference>
<feature type="transmembrane region" description="Helical" evidence="1">
    <location>
        <begin position="32"/>
        <end position="51"/>
    </location>
</feature>
<protein>
    <submittedName>
        <fullName evidence="2">Uncharacterized protein</fullName>
    </submittedName>
</protein>
<comment type="caution">
    <text evidence="2">The sequence shown here is derived from an EMBL/GenBank/DDBJ whole genome shotgun (WGS) entry which is preliminary data.</text>
</comment>
<keyword evidence="1" id="KW-0472">Membrane</keyword>